<evidence type="ECO:0000313" key="2">
    <source>
        <dbReference type="Proteomes" id="UP001150603"/>
    </source>
</evidence>
<sequence>SEHERLQSLGCEYFETDRGGEITFHGPGQLVAYPSMYLQDHFLGTKCYVKGLENVVIESCAQFGVDADRLEGFPGVWTSETEKVAALGTHVRRYVTSHGFALNCTTDLKWFNEIVPCGLEGKTATSLQAVLAARGKTVDVSVETVLPTVIDSFSKVFACDVKPLEETSPWTYGVLQDLLEKYI</sequence>
<organism evidence="1 2">
    <name type="scientific">Linderina macrospora</name>
    <dbReference type="NCBI Taxonomy" id="4868"/>
    <lineage>
        <taxon>Eukaryota</taxon>
        <taxon>Fungi</taxon>
        <taxon>Fungi incertae sedis</taxon>
        <taxon>Zoopagomycota</taxon>
        <taxon>Kickxellomycotina</taxon>
        <taxon>Kickxellomycetes</taxon>
        <taxon>Kickxellales</taxon>
        <taxon>Kickxellaceae</taxon>
        <taxon>Linderina</taxon>
    </lineage>
</organism>
<accession>A0ACC1J4R9</accession>
<dbReference type="EMBL" id="JANBPW010003546">
    <property type="protein sequence ID" value="KAJ1937360.1"/>
    <property type="molecule type" value="Genomic_DNA"/>
</dbReference>
<dbReference type="Proteomes" id="UP001150603">
    <property type="component" value="Unassembled WGS sequence"/>
</dbReference>
<keyword evidence="2" id="KW-1185">Reference proteome</keyword>
<evidence type="ECO:0000313" key="1">
    <source>
        <dbReference type="EMBL" id="KAJ1937360.1"/>
    </source>
</evidence>
<comment type="caution">
    <text evidence="1">The sequence shown here is derived from an EMBL/GenBank/DDBJ whole genome shotgun (WGS) entry which is preliminary data.</text>
</comment>
<feature type="non-terminal residue" evidence="1">
    <location>
        <position position="1"/>
    </location>
</feature>
<protein>
    <submittedName>
        <fullName evidence="1">Uncharacterized protein</fullName>
    </submittedName>
</protein>
<reference evidence="1" key="1">
    <citation type="submission" date="2022-07" db="EMBL/GenBank/DDBJ databases">
        <title>Phylogenomic reconstructions and comparative analyses of Kickxellomycotina fungi.</title>
        <authorList>
            <person name="Reynolds N.K."/>
            <person name="Stajich J.E."/>
            <person name="Barry K."/>
            <person name="Grigoriev I.V."/>
            <person name="Crous P."/>
            <person name="Smith M.E."/>
        </authorList>
    </citation>
    <scope>NUCLEOTIDE SEQUENCE</scope>
    <source>
        <strain evidence="1">NRRL 5244</strain>
    </source>
</reference>
<gene>
    <name evidence="1" type="ORF">FBU59_004772</name>
</gene>
<name>A0ACC1J4R9_9FUNG</name>
<proteinExistence type="predicted"/>